<feature type="region of interest" description="Disordered" evidence="1">
    <location>
        <begin position="251"/>
        <end position="325"/>
    </location>
</feature>
<feature type="compositionally biased region" description="Polar residues" evidence="1">
    <location>
        <begin position="281"/>
        <end position="325"/>
    </location>
</feature>
<reference evidence="2" key="1">
    <citation type="submission" date="2021-06" db="EMBL/GenBank/DDBJ databases">
        <authorList>
            <person name="Kallberg Y."/>
            <person name="Tangrot J."/>
            <person name="Rosling A."/>
        </authorList>
    </citation>
    <scope>NUCLEOTIDE SEQUENCE</scope>
    <source>
        <strain evidence="2">MA453B</strain>
    </source>
</reference>
<evidence type="ECO:0000256" key="1">
    <source>
        <dbReference type="SAM" id="MobiDB-lite"/>
    </source>
</evidence>
<comment type="caution">
    <text evidence="2">The sequence shown here is derived from an EMBL/GenBank/DDBJ whole genome shotgun (WGS) entry which is preliminary data.</text>
</comment>
<keyword evidence="3" id="KW-1185">Reference proteome</keyword>
<name>A0A9N9CVV6_9GLOM</name>
<dbReference type="Proteomes" id="UP000789405">
    <property type="component" value="Unassembled WGS sequence"/>
</dbReference>
<sequence length="325" mass="37382">MNNHNGQPHKKWFQRLFNAFNNEETAIEFSIDNSPKDGFIKIFNRNGEDLIKILGVVSNTQKIVVWYWPKSNEPEIINRAIEYIDKHFAFDNKITDVDDNETENFNAVTEKDDEWELQRKLIEKLGKRNTIFPGFDYLFKYEWVPSDSVGKNDLILTNGKGIFAIVETKRIRSKDGKKFRMSFAIRQAGYYKHKFIDDCKGVYEKDGHTFDIIAVIGVGIAEDDKRMCFRPFDEHVCGALDKLNNKNHLIPPPMYTLSSNPSHSRNPSSSSLNGHSRNPSNSSLYGHSRNLSNSSFYSHSRNPSNSSFYSHSRNPSNSSLHSNID</sequence>
<proteinExistence type="predicted"/>
<accession>A0A9N9CVV6</accession>
<evidence type="ECO:0000313" key="3">
    <source>
        <dbReference type="Proteomes" id="UP000789405"/>
    </source>
</evidence>
<feature type="compositionally biased region" description="Low complexity" evidence="1">
    <location>
        <begin position="257"/>
        <end position="280"/>
    </location>
</feature>
<gene>
    <name evidence="2" type="ORF">DERYTH_LOCUS8495</name>
</gene>
<dbReference type="EMBL" id="CAJVPY010004403">
    <property type="protein sequence ID" value="CAG8618090.1"/>
    <property type="molecule type" value="Genomic_DNA"/>
</dbReference>
<dbReference type="AlphaFoldDB" id="A0A9N9CVV6"/>
<evidence type="ECO:0000313" key="2">
    <source>
        <dbReference type="EMBL" id="CAG8618090.1"/>
    </source>
</evidence>
<organism evidence="2 3">
    <name type="scientific">Dentiscutata erythropus</name>
    <dbReference type="NCBI Taxonomy" id="1348616"/>
    <lineage>
        <taxon>Eukaryota</taxon>
        <taxon>Fungi</taxon>
        <taxon>Fungi incertae sedis</taxon>
        <taxon>Mucoromycota</taxon>
        <taxon>Glomeromycotina</taxon>
        <taxon>Glomeromycetes</taxon>
        <taxon>Diversisporales</taxon>
        <taxon>Gigasporaceae</taxon>
        <taxon>Dentiscutata</taxon>
    </lineage>
</organism>
<dbReference type="OrthoDB" id="2366574at2759"/>
<protein>
    <submittedName>
        <fullName evidence="2">27431_t:CDS:1</fullName>
    </submittedName>
</protein>